<feature type="domain" description="GerMN" evidence="3">
    <location>
        <begin position="286"/>
        <end position="369"/>
    </location>
</feature>
<evidence type="ECO:0000313" key="5">
    <source>
        <dbReference type="Proteomes" id="UP000238205"/>
    </source>
</evidence>
<keyword evidence="2" id="KW-0732">Signal</keyword>
<reference evidence="4 5" key="1">
    <citation type="submission" date="2018-03" db="EMBL/GenBank/DDBJ databases">
        <title>Genomic Encyclopedia of Archaeal and Bacterial Type Strains, Phase II (KMG-II): from individual species to whole genera.</title>
        <authorList>
            <person name="Goeker M."/>
        </authorList>
    </citation>
    <scope>NUCLEOTIDE SEQUENCE [LARGE SCALE GENOMIC DNA]</scope>
    <source>
        <strain evidence="4 5">DSM 13175</strain>
    </source>
</reference>
<dbReference type="RefSeq" id="WP_106189949.1">
    <property type="nucleotide sequence ID" value="NZ_PVTO01000001.1"/>
</dbReference>
<dbReference type="SMART" id="SM00909">
    <property type="entry name" value="Germane"/>
    <property type="match status" value="1"/>
</dbReference>
<organism evidence="4 5">
    <name type="scientific">Alkalibacterium olivapovliticus</name>
    <dbReference type="NCBI Taxonomy" id="99907"/>
    <lineage>
        <taxon>Bacteria</taxon>
        <taxon>Bacillati</taxon>
        <taxon>Bacillota</taxon>
        <taxon>Bacilli</taxon>
        <taxon>Lactobacillales</taxon>
        <taxon>Carnobacteriaceae</taxon>
        <taxon>Alkalibacterium</taxon>
    </lineage>
</organism>
<dbReference type="PROSITE" id="PS51257">
    <property type="entry name" value="PROKAR_LIPOPROTEIN"/>
    <property type="match status" value="1"/>
</dbReference>
<dbReference type="EMBL" id="PVTO01000001">
    <property type="protein sequence ID" value="PRY84122.1"/>
    <property type="molecule type" value="Genomic_DNA"/>
</dbReference>
<evidence type="ECO:0000256" key="1">
    <source>
        <dbReference type="SAM" id="MobiDB-lite"/>
    </source>
</evidence>
<dbReference type="Pfam" id="PF10646">
    <property type="entry name" value="Germane"/>
    <property type="match status" value="1"/>
</dbReference>
<dbReference type="Proteomes" id="UP000238205">
    <property type="component" value="Unassembled WGS sequence"/>
</dbReference>
<sequence length="391" mass="44058">MLKKKYWMIATSFLLLAGCQAEDDNVNDDPPQEDNQEEIPEENTEDTNDMTDITEADDETNDETDISDEENVSQELMDWMPLLENVEYVYTSDYGEEALDGYTTSRYPQFNSESTQQFSIRGYENTTVNIYEHQEDAVVNVFSREETFFRDNFLETDYPSPVEEQPVLQLPIEEGNSWSGSDNAEFEITDTQVMIETPVGSFESIEVTMTQGDLTEINYYAEGIGLVQQTIAYNEEGADPSEVTLIEINEDVPEMREITLYPLDAEGMSLIQQQVTLNLYTNENQIDPLTDLLRESGLFTENAQINSMYLDTQGVIQLDINQAFIDESSAGSGIESLIIQGIVNTVSQLYGSIPSVALSIDGGPYTSGHITFEENEVLEPDFENVIIEESP</sequence>
<feature type="region of interest" description="Disordered" evidence="1">
    <location>
        <begin position="22"/>
        <end position="71"/>
    </location>
</feature>
<protein>
    <submittedName>
        <fullName evidence="4">Sporulation and spore germination protein</fullName>
    </submittedName>
</protein>
<dbReference type="InterPro" id="IPR019606">
    <property type="entry name" value="GerMN"/>
</dbReference>
<name>A0A2T0WBN9_9LACT</name>
<evidence type="ECO:0000259" key="3">
    <source>
        <dbReference type="SMART" id="SM00909"/>
    </source>
</evidence>
<evidence type="ECO:0000256" key="2">
    <source>
        <dbReference type="SAM" id="SignalP"/>
    </source>
</evidence>
<accession>A0A2T0WBN9</accession>
<keyword evidence="5" id="KW-1185">Reference proteome</keyword>
<proteinExistence type="predicted"/>
<dbReference type="AlphaFoldDB" id="A0A2T0WBN9"/>
<dbReference type="OrthoDB" id="1683231at2"/>
<gene>
    <name evidence="4" type="ORF">CLV38_10134</name>
</gene>
<evidence type="ECO:0000313" key="4">
    <source>
        <dbReference type="EMBL" id="PRY84122.1"/>
    </source>
</evidence>
<comment type="caution">
    <text evidence="4">The sequence shown here is derived from an EMBL/GenBank/DDBJ whole genome shotgun (WGS) entry which is preliminary data.</text>
</comment>
<feature type="chain" id="PRO_5039456327" evidence="2">
    <location>
        <begin position="22"/>
        <end position="391"/>
    </location>
</feature>
<feature type="signal peptide" evidence="2">
    <location>
        <begin position="1"/>
        <end position="21"/>
    </location>
</feature>